<dbReference type="InterPro" id="IPR000719">
    <property type="entry name" value="Prot_kinase_dom"/>
</dbReference>
<dbReference type="InterPro" id="IPR008266">
    <property type="entry name" value="Tyr_kinase_AS"/>
</dbReference>
<evidence type="ECO:0000313" key="6">
    <source>
        <dbReference type="EMBL" id="KAJ8919923.1"/>
    </source>
</evidence>
<evidence type="ECO:0000256" key="1">
    <source>
        <dbReference type="ARBA" id="ARBA00004167"/>
    </source>
</evidence>
<dbReference type="Proteomes" id="UP001159042">
    <property type="component" value="Unassembled WGS sequence"/>
</dbReference>
<feature type="domain" description="Protein kinase" evidence="5">
    <location>
        <begin position="72"/>
        <end position="471"/>
    </location>
</feature>
<dbReference type="GO" id="GO:0043235">
    <property type="term" value="C:receptor complex"/>
    <property type="evidence" value="ECO:0007669"/>
    <property type="project" value="TreeGrafter"/>
</dbReference>
<evidence type="ECO:0000256" key="3">
    <source>
        <dbReference type="PROSITE-ProRule" id="PRU10141"/>
    </source>
</evidence>
<dbReference type="Gene3D" id="3.30.200.20">
    <property type="entry name" value="Phosphorylase Kinase, domain 1"/>
    <property type="match status" value="1"/>
</dbReference>
<evidence type="ECO:0000313" key="7">
    <source>
        <dbReference type="Proteomes" id="UP001159042"/>
    </source>
</evidence>
<keyword evidence="7" id="KW-1185">Reference proteome</keyword>
<sequence length="471" mass="53772">MYKLSMCSPRVRGKLQKYFHLPKSYAAVDLNLALPLNQPCKLREEINAQYTPLEFVLQVHKYDKFEFPRNKILTSSVIGQGAFGKVLCGKAYEIASKPGFTNVAVKQLRDGATEEEVLDFQAEIDMLKRIGTHENVVRLLGCVTMDQPYLMVMELVTGGSLKDYLLNLRRKWTERQTPRIFFPDDMDEEWIKSNHEKPNGKFIFEAVFVSSTSDSSYIVPTTPISADSSVFLKTELGPKQKNAEAPKNPHTPTSMVSSRLPSSTETEFTNLDLESPTPLVAEVSRPPEPVLDHTELQRFAFQIASGMLCLEKMCVTHRDLAARNILITSDKVLKISDFGMSRSGAYVNRTSKKVPLRWMAIESIEDQKWDGKSDVWSFGVVLWEIGTLGAFPYEHTRDVLLLPELKSGKRLERPKNQGERPSFKELVELLDVKKRKVYVDFSQISPKYVFPPTRDLEKRVYPRILYAEVEY</sequence>
<comment type="catalytic activity">
    <reaction evidence="2">
        <text>L-tyrosyl-[protein] + ATP = O-phospho-L-tyrosyl-[protein] + ADP + H(+)</text>
        <dbReference type="Rhea" id="RHEA:10596"/>
        <dbReference type="Rhea" id="RHEA-COMP:10136"/>
        <dbReference type="Rhea" id="RHEA-COMP:20101"/>
        <dbReference type="ChEBI" id="CHEBI:15378"/>
        <dbReference type="ChEBI" id="CHEBI:30616"/>
        <dbReference type="ChEBI" id="CHEBI:46858"/>
        <dbReference type="ChEBI" id="CHEBI:61978"/>
        <dbReference type="ChEBI" id="CHEBI:456216"/>
        <dbReference type="EC" id="2.7.10.1"/>
    </reaction>
</comment>
<dbReference type="InterPro" id="IPR001245">
    <property type="entry name" value="Ser-Thr/Tyr_kinase_cat_dom"/>
</dbReference>
<keyword evidence="3" id="KW-0547">Nucleotide-binding</keyword>
<feature type="binding site" evidence="3">
    <location>
        <position position="106"/>
    </location>
    <ligand>
        <name>ATP</name>
        <dbReference type="ChEBI" id="CHEBI:30616"/>
    </ligand>
</feature>
<dbReference type="GO" id="GO:0005886">
    <property type="term" value="C:plasma membrane"/>
    <property type="evidence" value="ECO:0007669"/>
    <property type="project" value="TreeGrafter"/>
</dbReference>
<dbReference type="Pfam" id="PF07714">
    <property type="entry name" value="PK_Tyr_Ser-Thr"/>
    <property type="match status" value="1"/>
</dbReference>
<dbReference type="SMART" id="SM00219">
    <property type="entry name" value="TyrKc"/>
    <property type="match status" value="1"/>
</dbReference>
<dbReference type="GO" id="GO:0004714">
    <property type="term" value="F:transmembrane receptor protein tyrosine kinase activity"/>
    <property type="evidence" value="ECO:0007669"/>
    <property type="project" value="UniProtKB-EC"/>
</dbReference>
<dbReference type="PANTHER" id="PTHR24416">
    <property type="entry name" value="TYROSINE-PROTEIN KINASE RECEPTOR"/>
    <property type="match status" value="1"/>
</dbReference>
<gene>
    <name evidence="6" type="ORF">NQ315_006452</name>
</gene>
<dbReference type="GO" id="GO:0007169">
    <property type="term" value="P:cell surface receptor protein tyrosine kinase signaling pathway"/>
    <property type="evidence" value="ECO:0007669"/>
    <property type="project" value="TreeGrafter"/>
</dbReference>
<dbReference type="InterPro" id="IPR020635">
    <property type="entry name" value="Tyr_kinase_cat_dom"/>
</dbReference>
<proteinExistence type="predicted"/>
<dbReference type="PROSITE" id="PS00107">
    <property type="entry name" value="PROTEIN_KINASE_ATP"/>
    <property type="match status" value="1"/>
</dbReference>
<comment type="subcellular location">
    <subcellularLocation>
        <location evidence="1">Membrane</location>
        <topology evidence="1">Single-pass membrane protein</topology>
    </subcellularLocation>
</comment>
<dbReference type="PROSITE" id="PS50011">
    <property type="entry name" value="PROTEIN_KINASE_DOM"/>
    <property type="match status" value="1"/>
</dbReference>
<evidence type="ECO:0000259" key="5">
    <source>
        <dbReference type="PROSITE" id="PS50011"/>
    </source>
</evidence>
<name>A0AAV8W092_9CUCU</name>
<dbReference type="InterPro" id="IPR050122">
    <property type="entry name" value="RTK"/>
</dbReference>
<keyword evidence="3" id="KW-0067">ATP-binding</keyword>
<dbReference type="SUPFAM" id="SSF56112">
    <property type="entry name" value="Protein kinase-like (PK-like)"/>
    <property type="match status" value="1"/>
</dbReference>
<organism evidence="6 7">
    <name type="scientific">Exocentrus adspersus</name>
    <dbReference type="NCBI Taxonomy" id="1586481"/>
    <lineage>
        <taxon>Eukaryota</taxon>
        <taxon>Metazoa</taxon>
        <taxon>Ecdysozoa</taxon>
        <taxon>Arthropoda</taxon>
        <taxon>Hexapoda</taxon>
        <taxon>Insecta</taxon>
        <taxon>Pterygota</taxon>
        <taxon>Neoptera</taxon>
        <taxon>Endopterygota</taxon>
        <taxon>Coleoptera</taxon>
        <taxon>Polyphaga</taxon>
        <taxon>Cucujiformia</taxon>
        <taxon>Chrysomeloidea</taxon>
        <taxon>Cerambycidae</taxon>
        <taxon>Lamiinae</taxon>
        <taxon>Acanthocinini</taxon>
        <taxon>Exocentrus</taxon>
    </lineage>
</organism>
<feature type="region of interest" description="Disordered" evidence="4">
    <location>
        <begin position="239"/>
        <end position="262"/>
    </location>
</feature>
<evidence type="ECO:0000256" key="4">
    <source>
        <dbReference type="SAM" id="MobiDB-lite"/>
    </source>
</evidence>
<reference evidence="6 7" key="1">
    <citation type="journal article" date="2023" name="Insect Mol. Biol.">
        <title>Genome sequencing provides insights into the evolution of gene families encoding plant cell wall-degrading enzymes in longhorned beetles.</title>
        <authorList>
            <person name="Shin N.R."/>
            <person name="Okamura Y."/>
            <person name="Kirsch R."/>
            <person name="Pauchet Y."/>
        </authorList>
    </citation>
    <scope>NUCLEOTIDE SEQUENCE [LARGE SCALE GENOMIC DNA]</scope>
    <source>
        <strain evidence="6">EAD_L_NR</strain>
    </source>
</reference>
<dbReference type="EMBL" id="JANEYG010000016">
    <property type="protein sequence ID" value="KAJ8919923.1"/>
    <property type="molecule type" value="Genomic_DNA"/>
</dbReference>
<dbReference type="PROSITE" id="PS00109">
    <property type="entry name" value="PROTEIN_KINASE_TYR"/>
    <property type="match status" value="1"/>
</dbReference>
<feature type="compositionally biased region" description="Polar residues" evidence="4">
    <location>
        <begin position="250"/>
        <end position="262"/>
    </location>
</feature>
<dbReference type="InterPro" id="IPR017441">
    <property type="entry name" value="Protein_kinase_ATP_BS"/>
</dbReference>
<protein>
    <recommendedName>
        <fullName evidence="5">Protein kinase domain-containing protein</fullName>
    </recommendedName>
</protein>
<dbReference type="AlphaFoldDB" id="A0AAV8W092"/>
<dbReference type="PANTHER" id="PTHR24416:SF594">
    <property type="entry name" value="PROTEIN KINASE DOMAIN-CONTAINING PROTEIN"/>
    <property type="match status" value="1"/>
</dbReference>
<dbReference type="CDD" id="cd00192">
    <property type="entry name" value="PTKc"/>
    <property type="match status" value="1"/>
</dbReference>
<accession>A0AAV8W092</accession>
<dbReference type="InterPro" id="IPR011009">
    <property type="entry name" value="Kinase-like_dom_sf"/>
</dbReference>
<evidence type="ECO:0000256" key="2">
    <source>
        <dbReference type="ARBA" id="ARBA00051243"/>
    </source>
</evidence>
<dbReference type="GO" id="GO:0005524">
    <property type="term" value="F:ATP binding"/>
    <property type="evidence" value="ECO:0007669"/>
    <property type="project" value="UniProtKB-UniRule"/>
</dbReference>
<comment type="caution">
    <text evidence="6">The sequence shown here is derived from an EMBL/GenBank/DDBJ whole genome shotgun (WGS) entry which is preliminary data.</text>
</comment>
<dbReference type="Gene3D" id="1.10.510.10">
    <property type="entry name" value="Transferase(Phosphotransferase) domain 1"/>
    <property type="match status" value="1"/>
</dbReference>